<gene>
    <name evidence="8" type="ORF">EV215_1899</name>
</gene>
<dbReference type="InterPro" id="IPR001789">
    <property type="entry name" value="Sig_transdc_resp-reg_receiver"/>
</dbReference>
<comment type="caution">
    <text evidence="8">The sequence shown here is derived from an EMBL/GenBank/DDBJ whole genome shotgun (WGS) entry which is preliminary data.</text>
</comment>
<dbReference type="PANTHER" id="PTHR48111">
    <property type="entry name" value="REGULATOR OF RPOS"/>
    <property type="match status" value="1"/>
</dbReference>
<keyword evidence="1 6" id="KW-0597">Phosphoprotein</keyword>
<evidence type="ECO:0000313" key="8">
    <source>
        <dbReference type="EMBL" id="TDT67894.1"/>
    </source>
</evidence>
<dbReference type="Gene3D" id="1.25.40.10">
    <property type="entry name" value="Tetratricopeptide repeat domain"/>
    <property type="match status" value="1"/>
</dbReference>
<dbReference type="EMBL" id="SOBG01000009">
    <property type="protein sequence ID" value="TDT67894.1"/>
    <property type="molecule type" value="Genomic_DNA"/>
</dbReference>
<dbReference type="PROSITE" id="PS50110">
    <property type="entry name" value="RESPONSE_REGULATORY"/>
    <property type="match status" value="1"/>
</dbReference>
<dbReference type="GO" id="GO:0005829">
    <property type="term" value="C:cytosol"/>
    <property type="evidence" value="ECO:0007669"/>
    <property type="project" value="TreeGrafter"/>
</dbReference>
<evidence type="ECO:0000256" key="1">
    <source>
        <dbReference type="ARBA" id="ARBA00022553"/>
    </source>
</evidence>
<evidence type="ECO:0000256" key="3">
    <source>
        <dbReference type="ARBA" id="ARBA00023015"/>
    </source>
</evidence>
<dbReference type="RefSeq" id="WP_134113759.1">
    <property type="nucleotide sequence ID" value="NZ_SOBG01000009.1"/>
</dbReference>
<sequence>MSYNILIVEDIAAARTLYKKALETEKYLITDTDRGMEAIRILKAKKVHYDLVILDIRLPDINGNEVLKQIREFEKDIPVLVLTAFSDKDMVIDMVNYGVNDYLIKPISIQKLRERVFQVLEGRKKDIITIKGKRTPNRKKEIQESNYLWTKETICPICGTKFESYNYKNKSQKLIKIETDFHEVYEKFDPIIYDIYVCPHCFFSAKPSEFNTLELKEIRALSKVTRESKYNFYELRDIDMGLESYQLLLKCYKLYKKITKSEYANIYIKIAWLYRDKKDNNNEKKYLELALKEYEKRYNLGERIEGKDGELKLKYMIAEISNRLEHYEKAMKYFREILQDKKYKEEKIYEKAQIQLQNMLEKRKKEKGD</sequence>
<keyword evidence="9" id="KW-1185">Reference proteome</keyword>
<feature type="domain" description="Response regulatory" evidence="7">
    <location>
        <begin position="4"/>
        <end position="120"/>
    </location>
</feature>
<dbReference type="Pfam" id="PF09986">
    <property type="entry name" value="DUF2225"/>
    <property type="match status" value="1"/>
</dbReference>
<evidence type="ECO:0000256" key="4">
    <source>
        <dbReference type="ARBA" id="ARBA00023125"/>
    </source>
</evidence>
<evidence type="ECO:0000313" key="9">
    <source>
        <dbReference type="Proteomes" id="UP000294678"/>
    </source>
</evidence>
<dbReference type="GO" id="GO:0006355">
    <property type="term" value="P:regulation of DNA-templated transcription"/>
    <property type="evidence" value="ECO:0007669"/>
    <property type="project" value="TreeGrafter"/>
</dbReference>
<dbReference type="SUPFAM" id="SSF48452">
    <property type="entry name" value="TPR-like"/>
    <property type="match status" value="1"/>
</dbReference>
<protein>
    <submittedName>
        <fullName evidence="8">Response regulator receiver domain-containing protein</fullName>
    </submittedName>
</protein>
<dbReference type="Proteomes" id="UP000294678">
    <property type="component" value="Unassembled WGS sequence"/>
</dbReference>
<dbReference type="PANTHER" id="PTHR48111:SF1">
    <property type="entry name" value="TWO-COMPONENT RESPONSE REGULATOR ORR33"/>
    <property type="match status" value="1"/>
</dbReference>
<evidence type="ECO:0000256" key="2">
    <source>
        <dbReference type="ARBA" id="ARBA00023012"/>
    </source>
</evidence>
<dbReference type="AlphaFoldDB" id="A0AA46I4X5"/>
<dbReference type="InterPro" id="IPR011990">
    <property type="entry name" value="TPR-like_helical_dom_sf"/>
</dbReference>
<dbReference type="InterPro" id="IPR039420">
    <property type="entry name" value="WalR-like"/>
</dbReference>
<dbReference type="InterPro" id="IPR018708">
    <property type="entry name" value="DUF2225"/>
</dbReference>
<evidence type="ECO:0000259" key="7">
    <source>
        <dbReference type="PROSITE" id="PS50110"/>
    </source>
</evidence>
<reference evidence="8 9" key="1">
    <citation type="submission" date="2019-03" db="EMBL/GenBank/DDBJ databases">
        <title>Genomic Encyclopedia of Type Strains, Phase IV (KMG-IV): sequencing the most valuable type-strain genomes for metagenomic binning, comparative biology and taxonomic classification.</title>
        <authorList>
            <person name="Goeker M."/>
        </authorList>
    </citation>
    <scope>NUCLEOTIDE SEQUENCE [LARGE SCALE GENOMIC DNA]</scope>
    <source>
        <strain evidence="8 9">DSM 100055</strain>
    </source>
</reference>
<dbReference type="CDD" id="cd00156">
    <property type="entry name" value="REC"/>
    <property type="match status" value="1"/>
</dbReference>
<dbReference type="Pfam" id="PF00072">
    <property type="entry name" value="Response_reg"/>
    <property type="match status" value="1"/>
</dbReference>
<dbReference type="GO" id="GO:0032993">
    <property type="term" value="C:protein-DNA complex"/>
    <property type="evidence" value="ECO:0007669"/>
    <property type="project" value="TreeGrafter"/>
</dbReference>
<dbReference type="GO" id="GO:0000976">
    <property type="term" value="F:transcription cis-regulatory region binding"/>
    <property type="evidence" value="ECO:0007669"/>
    <property type="project" value="TreeGrafter"/>
</dbReference>
<dbReference type="SUPFAM" id="SSF52172">
    <property type="entry name" value="CheY-like"/>
    <property type="match status" value="1"/>
</dbReference>
<keyword evidence="3" id="KW-0805">Transcription regulation</keyword>
<feature type="modified residue" description="4-aspartylphosphate" evidence="6">
    <location>
        <position position="55"/>
    </location>
</feature>
<dbReference type="InterPro" id="IPR011006">
    <property type="entry name" value="CheY-like_superfamily"/>
</dbReference>
<evidence type="ECO:0000256" key="6">
    <source>
        <dbReference type="PROSITE-ProRule" id="PRU00169"/>
    </source>
</evidence>
<evidence type="ECO:0000256" key="5">
    <source>
        <dbReference type="ARBA" id="ARBA00023163"/>
    </source>
</evidence>
<organism evidence="8 9">
    <name type="scientific">Hypnocyclicus thermotrophus</name>
    <dbReference type="NCBI Taxonomy" id="1627895"/>
    <lineage>
        <taxon>Bacteria</taxon>
        <taxon>Fusobacteriati</taxon>
        <taxon>Fusobacteriota</taxon>
        <taxon>Fusobacteriia</taxon>
        <taxon>Fusobacteriales</taxon>
        <taxon>Fusobacteriaceae</taxon>
        <taxon>Hypnocyclicus</taxon>
    </lineage>
</organism>
<dbReference type="SMART" id="SM00448">
    <property type="entry name" value="REC"/>
    <property type="match status" value="1"/>
</dbReference>
<keyword evidence="4" id="KW-0238">DNA-binding</keyword>
<proteinExistence type="predicted"/>
<dbReference type="GO" id="GO:0000156">
    <property type="term" value="F:phosphorelay response regulator activity"/>
    <property type="evidence" value="ECO:0007669"/>
    <property type="project" value="TreeGrafter"/>
</dbReference>
<accession>A0AA46I4X5</accession>
<keyword evidence="5" id="KW-0804">Transcription</keyword>
<name>A0AA46I4X5_9FUSO</name>
<dbReference type="Gene3D" id="3.40.50.2300">
    <property type="match status" value="1"/>
</dbReference>
<keyword evidence="2" id="KW-0902">Two-component regulatory system</keyword>